<dbReference type="RefSeq" id="WP_346821342.1">
    <property type="nucleotide sequence ID" value="NZ_JBDKWZ010000006.1"/>
</dbReference>
<dbReference type="AlphaFoldDB" id="A0AAW9S823"/>
<dbReference type="InterPro" id="IPR012373">
    <property type="entry name" value="Ferrdict_sens_TM"/>
</dbReference>
<accession>A0AAW9S823</accession>
<dbReference type="InterPro" id="IPR006860">
    <property type="entry name" value="FecR"/>
</dbReference>
<dbReference type="Pfam" id="PF16344">
    <property type="entry name" value="FecR_C"/>
    <property type="match status" value="1"/>
</dbReference>
<proteinExistence type="predicted"/>
<comment type="caution">
    <text evidence="3">The sequence shown here is derived from an EMBL/GenBank/DDBJ whole genome shotgun (WGS) entry which is preliminary data.</text>
</comment>
<dbReference type="GO" id="GO:0016989">
    <property type="term" value="F:sigma factor antagonist activity"/>
    <property type="evidence" value="ECO:0007669"/>
    <property type="project" value="TreeGrafter"/>
</dbReference>
<dbReference type="PANTHER" id="PTHR30273:SF2">
    <property type="entry name" value="PROTEIN FECR"/>
    <property type="match status" value="1"/>
</dbReference>
<dbReference type="Proteomes" id="UP001403385">
    <property type="component" value="Unassembled WGS sequence"/>
</dbReference>
<dbReference type="InterPro" id="IPR032508">
    <property type="entry name" value="FecR_C"/>
</dbReference>
<dbReference type="PANTHER" id="PTHR30273">
    <property type="entry name" value="PERIPLASMIC SIGNAL SENSOR AND SIGMA FACTOR ACTIVATOR FECR-RELATED"/>
    <property type="match status" value="1"/>
</dbReference>
<reference evidence="3 4" key="1">
    <citation type="submission" date="2024-04" db="EMBL/GenBank/DDBJ databases">
        <title>Novel genus in family Flammeovirgaceae.</title>
        <authorList>
            <person name="Nguyen T.H."/>
            <person name="Vuong T.Q."/>
            <person name="Le H."/>
            <person name="Kim S.-G."/>
        </authorList>
    </citation>
    <scope>NUCLEOTIDE SEQUENCE [LARGE SCALE GENOMIC DNA]</scope>
    <source>
        <strain evidence="3 4">JCM 23209</strain>
    </source>
</reference>
<feature type="domain" description="FecR protein" evidence="1">
    <location>
        <begin position="144"/>
        <end position="230"/>
    </location>
</feature>
<evidence type="ECO:0000313" key="4">
    <source>
        <dbReference type="Proteomes" id="UP001403385"/>
    </source>
</evidence>
<name>A0AAW9S823_9BACT</name>
<protein>
    <submittedName>
        <fullName evidence="3">FecR domain-containing protein</fullName>
    </submittedName>
</protein>
<feature type="domain" description="Protein FecR C-terminal" evidence="2">
    <location>
        <begin position="273"/>
        <end position="337"/>
    </location>
</feature>
<organism evidence="3 4">
    <name type="scientific">Rapidithrix thailandica</name>
    <dbReference type="NCBI Taxonomy" id="413964"/>
    <lineage>
        <taxon>Bacteria</taxon>
        <taxon>Pseudomonadati</taxon>
        <taxon>Bacteroidota</taxon>
        <taxon>Cytophagia</taxon>
        <taxon>Cytophagales</taxon>
        <taxon>Flammeovirgaceae</taxon>
        <taxon>Rapidithrix</taxon>
    </lineage>
</organism>
<sequence length="342" mass="38415">MNNKDWDLIAQFLSSEKDEDLYKEVESRKGESASFKETMDDCKLIWSNSQKLSKGRKKLVDEQAFTNCLAKMNEKIDQLEQKEQVPSKRQQVEFSTVFNLTFFQKAAAVIVLAIAVSSLAYFLGGESPTSPSSYVMSESHGDQLKKVILPDNSIVWLQAKSKLQYPQAFQGNERRVSLQGEAFFDIAHNPEQPFVIEANETETKVLGTSFNLKAQPHANRVELALLTGKVAFKYNDQLTEVVPDQMITVDKSSASLKVDQGNVRELIWQKGLLKFNDTPLASVIKALESLHQVKIDTQGDFSQNNAITGDFTGKTLEVSLKQISEILGAQLNVENHQYKLIM</sequence>
<dbReference type="EMBL" id="JBDKWZ010000006">
    <property type="protein sequence ID" value="MEN7548563.1"/>
    <property type="molecule type" value="Genomic_DNA"/>
</dbReference>
<dbReference type="Gene3D" id="3.55.50.30">
    <property type="match status" value="1"/>
</dbReference>
<gene>
    <name evidence="3" type="ORF">AAG747_11620</name>
</gene>
<evidence type="ECO:0000259" key="1">
    <source>
        <dbReference type="Pfam" id="PF04773"/>
    </source>
</evidence>
<keyword evidence="4" id="KW-1185">Reference proteome</keyword>
<dbReference type="PIRSF" id="PIRSF018266">
    <property type="entry name" value="FecR"/>
    <property type="match status" value="1"/>
</dbReference>
<dbReference type="Pfam" id="PF04773">
    <property type="entry name" value="FecR"/>
    <property type="match status" value="1"/>
</dbReference>
<dbReference type="Gene3D" id="2.60.120.1440">
    <property type="match status" value="1"/>
</dbReference>
<evidence type="ECO:0000313" key="3">
    <source>
        <dbReference type="EMBL" id="MEN7548563.1"/>
    </source>
</evidence>
<evidence type="ECO:0000259" key="2">
    <source>
        <dbReference type="Pfam" id="PF16344"/>
    </source>
</evidence>